<dbReference type="Proteomes" id="UP000233469">
    <property type="component" value="Unassembled WGS sequence"/>
</dbReference>
<keyword evidence="2" id="KW-0238">DNA-binding</keyword>
<reference evidence="8 9" key="1">
    <citation type="submission" date="2016-04" db="EMBL/GenBank/DDBJ databases">
        <title>Genome analyses suggest a sexual origin of heterokaryosis in a supposedly ancient asexual fungus.</title>
        <authorList>
            <person name="Ropars J."/>
            <person name="Sedzielewska K."/>
            <person name="Noel J."/>
            <person name="Charron P."/>
            <person name="Farinelli L."/>
            <person name="Marton T."/>
            <person name="Kruger M."/>
            <person name="Pelin A."/>
            <person name="Brachmann A."/>
            <person name="Corradi N."/>
        </authorList>
    </citation>
    <scope>NUCLEOTIDE SEQUENCE [LARGE SCALE GENOMIC DNA]</scope>
    <source>
        <strain evidence="8 9">C2</strain>
    </source>
</reference>
<dbReference type="GO" id="GO:0042796">
    <property type="term" value="P:snRNA transcription by RNA polymerase III"/>
    <property type="evidence" value="ECO:0007669"/>
    <property type="project" value="TreeGrafter"/>
</dbReference>
<dbReference type="GO" id="GO:0042795">
    <property type="term" value="P:snRNA transcription by RNA polymerase II"/>
    <property type="evidence" value="ECO:0007669"/>
    <property type="project" value="TreeGrafter"/>
</dbReference>
<organism evidence="8 9">
    <name type="scientific">Rhizophagus irregularis</name>
    <dbReference type="NCBI Taxonomy" id="588596"/>
    <lineage>
        <taxon>Eukaryota</taxon>
        <taxon>Fungi</taxon>
        <taxon>Fungi incertae sedis</taxon>
        <taxon>Mucoromycota</taxon>
        <taxon>Glomeromycotina</taxon>
        <taxon>Glomeromycetes</taxon>
        <taxon>Glomerales</taxon>
        <taxon>Glomeraceae</taxon>
        <taxon>Rhizophagus</taxon>
    </lineage>
</organism>
<gene>
    <name evidence="8" type="ORF">RhiirC2_854678</name>
</gene>
<keyword evidence="4" id="KW-0539">Nucleus</keyword>
<evidence type="ECO:0000313" key="8">
    <source>
        <dbReference type="EMBL" id="PKK63944.1"/>
    </source>
</evidence>
<dbReference type="GO" id="GO:0000978">
    <property type="term" value="F:RNA polymerase II cis-regulatory region sequence-specific DNA binding"/>
    <property type="evidence" value="ECO:0007669"/>
    <property type="project" value="TreeGrafter"/>
</dbReference>
<dbReference type="InterPro" id="IPR051575">
    <property type="entry name" value="Myb-like_DNA-bd"/>
</dbReference>
<dbReference type="CDD" id="cd00167">
    <property type="entry name" value="SANT"/>
    <property type="match status" value="4"/>
</dbReference>
<evidence type="ECO:0000256" key="2">
    <source>
        <dbReference type="ARBA" id="ARBA00023125"/>
    </source>
</evidence>
<feature type="domain" description="HTH myb-type" evidence="7">
    <location>
        <begin position="147"/>
        <end position="185"/>
    </location>
</feature>
<dbReference type="SMART" id="SM00717">
    <property type="entry name" value="SANT"/>
    <property type="match status" value="5"/>
</dbReference>
<dbReference type="PANTHER" id="PTHR46621:SF1">
    <property type="entry name" value="SNRNA-ACTIVATING PROTEIN COMPLEX SUBUNIT 4"/>
    <property type="match status" value="1"/>
</dbReference>
<dbReference type="PROSITE" id="PS50090">
    <property type="entry name" value="MYB_LIKE"/>
    <property type="match status" value="5"/>
</dbReference>
<dbReference type="InterPro" id="IPR017930">
    <property type="entry name" value="Myb_dom"/>
</dbReference>
<feature type="domain" description="Myb-like" evidence="5">
    <location>
        <begin position="293"/>
        <end position="343"/>
    </location>
</feature>
<evidence type="ECO:0000256" key="1">
    <source>
        <dbReference type="ARBA" id="ARBA00023015"/>
    </source>
</evidence>
<feature type="domain" description="SANT" evidence="6">
    <location>
        <begin position="305"/>
        <end position="347"/>
    </location>
</feature>
<dbReference type="VEuPathDB" id="FungiDB:RhiirA1_537760"/>
<dbReference type="PROSITE" id="PS51294">
    <property type="entry name" value="HTH_MYB"/>
    <property type="match status" value="3"/>
</dbReference>
<feature type="domain" description="Myb-like" evidence="5">
    <location>
        <begin position="247"/>
        <end position="285"/>
    </location>
</feature>
<dbReference type="VEuPathDB" id="FungiDB:FUN_001363"/>
<evidence type="ECO:0008006" key="10">
    <source>
        <dbReference type="Google" id="ProtNLM"/>
    </source>
</evidence>
<feature type="domain" description="Myb-like" evidence="5">
    <location>
        <begin position="83"/>
        <end position="134"/>
    </location>
</feature>
<proteinExistence type="predicted"/>
<sequence length="388" mass="46768">MYVQHVLYFANKIFLKGIEKRHDFRIFNNYLIECFGKYNTRFIPYRTFTKKTNSSIPLSNKFKSSTEAKSLIKSLEEESIKLAKVYNRKEWKEEETKLLFLASEIHGNRWKYIHKHYFNYRSLYSIKCKWDRENLRIEKNHKNIISKWTPEEDKILLKGFEKYGRQWRKISRLLPNKESLQVLRRFCIINYTKRGHFTEEEDKLLCDLIIKYGGNHWTKIADDMNRPISTIKRRFKFVLLNSSKDIKWTDQENKLISDSIIKYGKDWRSIQKLLPHRSVSSIKEHVRWCPLADPYYKSGFWEVNEIIRLIKAVRLYGKSWQKVSKYVKTRSPFQCRIYFRNSFTKKNLESHVLNLELKGIQSIFPVEMDGQDFLEKLAAEQLLVELKS</sequence>
<dbReference type="GO" id="GO:0019185">
    <property type="term" value="C:snRNA-activating protein complex"/>
    <property type="evidence" value="ECO:0007669"/>
    <property type="project" value="TreeGrafter"/>
</dbReference>
<evidence type="ECO:0000313" key="9">
    <source>
        <dbReference type="Proteomes" id="UP000233469"/>
    </source>
</evidence>
<dbReference type="Gene3D" id="1.10.10.60">
    <property type="entry name" value="Homeodomain-like"/>
    <property type="match status" value="5"/>
</dbReference>
<evidence type="ECO:0000259" key="5">
    <source>
        <dbReference type="PROSITE" id="PS50090"/>
    </source>
</evidence>
<feature type="domain" description="SANT" evidence="6">
    <location>
        <begin position="143"/>
        <end position="194"/>
    </location>
</feature>
<accession>A0A2N1MQN4</accession>
<evidence type="ECO:0000256" key="3">
    <source>
        <dbReference type="ARBA" id="ARBA00023163"/>
    </source>
</evidence>
<feature type="domain" description="SANT" evidence="6">
    <location>
        <begin position="247"/>
        <end position="294"/>
    </location>
</feature>
<reference evidence="8 9" key="2">
    <citation type="submission" date="2017-10" db="EMBL/GenBank/DDBJ databases">
        <title>Extensive intraspecific genome diversity in a model arbuscular mycorrhizal fungus.</title>
        <authorList>
            <person name="Chen E.C.H."/>
            <person name="Morin E."/>
            <person name="Baudet D."/>
            <person name="Noel J."/>
            <person name="Ndikumana S."/>
            <person name="Charron P."/>
            <person name="St-Onge C."/>
            <person name="Giorgi J."/>
            <person name="Grigoriev I.V."/>
            <person name="Roux C."/>
            <person name="Martin F.M."/>
            <person name="Corradi N."/>
        </authorList>
    </citation>
    <scope>NUCLEOTIDE SEQUENCE [LARGE SCALE GENOMIC DNA]</scope>
    <source>
        <strain evidence="8 9">C2</strain>
    </source>
</reference>
<dbReference type="PROSITE" id="PS51293">
    <property type="entry name" value="SANT"/>
    <property type="match status" value="3"/>
</dbReference>
<feature type="domain" description="HTH myb-type" evidence="7">
    <location>
        <begin position="293"/>
        <end position="347"/>
    </location>
</feature>
<name>A0A2N1MQN4_9GLOM</name>
<evidence type="ECO:0000256" key="4">
    <source>
        <dbReference type="ARBA" id="ARBA00023242"/>
    </source>
</evidence>
<feature type="domain" description="Myb-like" evidence="5">
    <location>
        <begin position="193"/>
        <end position="239"/>
    </location>
</feature>
<evidence type="ECO:0000259" key="7">
    <source>
        <dbReference type="PROSITE" id="PS51294"/>
    </source>
</evidence>
<feature type="domain" description="Myb-like" evidence="5">
    <location>
        <begin position="146"/>
        <end position="186"/>
    </location>
</feature>
<dbReference type="PANTHER" id="PTHR46621">
    <property type="entry name" value="SNRNA-ACTIVATING PROTEIN COMPLEX SUBUNIT 4"/>
    <property type="match status" value="1"/>
</dbReference>
<protein>
    <recommendedName>
        <fullName evidence="10">Bas1p</fullName>
    </recommendedName>
</protein>
<feature type="domain" description="HTH myb-type" evidence="7">
    <location>
        <begin position="193"/>
        <end position="243"/>
    </location>
</feature>
<dbReference type="InterPro" id="IPR009057">
    <property type="entry name" value="Homeodomain-like_sf"/>
</dbReference>
<keyword evidence="1" id="KW-0805">Transcription regulation</keyword>
<dbReference type="VEuPathDB" id="FungiDB:RhiirFUN_026575"/>
<dbReference type="EMBL" id="LLXL01001538">
    <property type="protein sequence ID" value="PKK63944.1"/>
    <property type="molecule type" value="Genomic_DNA"/>
</dbReference>
<comment type="caution">
    <text evidence="8">The sequence shown here is derived from an EMBL/GenBank/DDBJ whole genome shotgun (WGS) entry which is preliminary data.</text>
</comment>
<dbReference type="SUPFAM" id="SSF46689">
    <property type="entry name" value="Homeodomain-like"/>
    <property type="match status" value="3"/>
</dbReference>
<evidence type="ECO:0000259" key="6">
    <source>
        <dbReference type="PROSITE" id="PS51293"/>
    </source>
</evidence>
<dbReference type="AlphaFoldDB" id="A0A2N1MQN4"/>
<dbReference type="Pfam" id="PF00249">
    <property type="entry name" value="Myb_DNA-binding"/>
    <property type="match status" value="4"/>
</dbReference>
<dbReference type="InterPro" id="IPR001005">
    <property type="entry name" value="SANT/Myb"/>
</dbReference>
<dbReference type="InterPro" id="IPR017884">
    <property type="entry name" value="SANT_dom"/>
</dbReference>
<keyword evidence="3" id="KW-0804">Transcription</keyword>
<dbReference type="GO" id="GO:0001006">
    <property type="term" value="F:RNA polymerase III type 3 promoter sequence-specific DNA binding"/>
    <property type="evidence" value="ECO:0007669"/>
    <property type="project" value="TreeGrafter"/>
</dbReference>